<feature type="domain" description="Cadherin" evidence="10">
    <location>
        <begin position="2656"/>
        <end position="2765"/>
    </location>
</feature>
<evidence type="ECO:0000313" key="11">
    <source>
        <dbReference type="Proteomes" id="UP000694865"/>
    </source>
</evidence>
<evidence type="ECO:0000256" key="6">
    <source>
        <dbReference type="ARBA" id="ARBA00023136"/>
    </source>
</evidence>
<feature type="domain" description="Cadherin" evidence="10">
    <location>
        <begin position="2232"/>
        <end position="2335"/>
    </location>
</feature>
<dbReference type="SMART" id="SM00112">
    <property type="entry name" value="CA"/>
    <property type="match status" value="34"/>
</dbReference>
<keyword evidence="6 9" id="KW-0472">Membrane</keyword>
<evidence type="ECO:0000256" key="1">
    <source>
        <dbReference type="ARBA" id="ARBA00004167"/>
    </source>
</evidence>
<feature type="domain" description="Cadherin" evidence="10">
    <location>
        <begin position="1736"/>
        <end position="1821"/>
    </location>
</feature>
<evidence type="ECO:0000256" key="7">
    <source>
        <dbReference type="ARBA" id="ARBA00023180"/>
    </source>
</evidence>
<keyword evidence="4 8" id="KW-0106">Calcium</keyword>
<evidence type="ECO:0000256" key="3">
    <source>
        <dbReference type="ARBA" id="ARBA00022737"/>
    </source>
</evidence>
<dbReference type="SUPFAM" id="SSF49313">
    <property type="entry name" value="Cadherin-like"/>
    <property type="match status" value="35"/>
</dbReference>
<keyword evidence="2 9" id="KW-0812">Transmembrane</keyword>
<feature type="domain" description="Cadherin" evidence="10">
    <location>
        <begin position="2"/>
        <end position="83"/>
    </location>
</feature>
<feature type="domain" description="Cadherin" evidence="10">
    <location>
        <begin position="3553"/>
        <end position="3656"/>
    </location>
</feature>
<reference evidence="12" key="1">
    <citation type="submission" date="2025-08" db="UniProtKB">
        <authorList>
            <consortium name="RefSeq"/>
        </authorList>
    </citation>
    <scope>IDENTIFICATION</scope>
    <source>
        <tissue evidence="12">Testes</tissue>
    </source>
</reference>
<protein>
    <submittedName>
        <fullName evidence="12">Protocadherin Fat 3-like</fullName>
    </submittedName>
</protein>
<feature type="domain" description="Cadherin" evidence="10">
    <location>
        <begin position="3223"/>
        <end position="3327"/>
    </location>
</feature>
<keyword evidence="5 9" id="KW-1133">Transmembrane helix</keyword>
<feature type="domain" description="Cadherin" evidence="10">
    <location>
        <begin position="1921"/>
        <end position="2026"/>
    </location>
</feature>
<dbReference type="PRINTS" id="PR00205">
    <property type="entry name" value="CADHERIN"/>
</dbReference>
<feature type="domain" description="Cadherin" evidence="10">
    <location>
        <begin position="715"/>
        <end position="825"/>
    </location>
</feature>
<feature type="domain" description="Cadherin" evidence="10">
    <location>
        <begin position="2903"/>
        <end position="3002"/>
    </location>
</feature>
<feature type="domain" description="Cadherin" evidence="10">
    <location>
        <begin position="2447"/>
        <end position="2549"/>
    </location>
</feature>
<proteinExistence type="predicted"/>
<dbReference type="Gene3D" id="2.60.40.60">
    <property type="entry name" value="Cadherins"/>
    <property type="match status" value="35"/>
</dbReference>
<name>A0ABM0M2F6_SACKO</name>
<feature type="domain" description="Cadherin" evidence="10">
    <location>
        <begin position="3328"/>
        <end position="3431"/>
    </location>
</feature>
<feature type="transmembrane region" description="Helical" evidence="9">
    <location>
        <begin position="3733"/>
        <end position="3757"/>
    </location>
</feature>
<feature type="domain" description="Cadherin" evidence="10">
    <location>
        <begin position="1164"/>
        <end position="1259"/>
    </location>
</feature>
<evidence type="ECO:0000256" key="2">
    <source>
        <dbReference type="ARBA" id="ARBA00022692"/>
    </source>
</evidence>
<organism evidence="11 12">
    <name type="scientific">Saccoglossus kowalevskii</name>
    <name type="common">Acorn worm</name>
    <dbReference type="NCBI Taxonomy" id="10224"/>
    <lineage>
        <taxon>Eukaryota</taxon>
        <taxon>Metazoa</taxon>
        <taxon>Hemichordata</taxon>
        <taxon>Enteropneusta</taxon>
        <taxon>Harrimaniidae</taxon>
        <taxon>Saccoglossus</taxon>
    </lineage>
</organism>
<dbReference type="PANTHER" id="PTHR24028:SF328">
    <property type="entry name" value="CADHERIN-3"/>
    <property type="match status" value="1"/>
</dbReference>
<feature type="domain" description="Cadherin" evidence="10">
    <location>
        <begin position="826"/>
        <end position="922"/>
    </location>
</feature>
<dbReference type="InterPro" id="IPR002126">
    <property type="entry name" value="Cadherin-like_dom"/>
</dbReference>
<feature type="domain" description="Cadherin" evidence="10">
    <location>
        <begin position="2551"/>
        <end position="2655"/>
    </location>
</feature>
<feature type="domain" description="Cadherin" evidence="10">
    <location>
        <begin position="1628"/>
        <end position="1733"/>
    </location>
</feature>
<feature type="domain" description="Cadherin" evidence="10">
    <location>
        <begin position="954"/>
        <end position="1059"/>
    </location>
</feature>
<feature type="domain" description="Cadherin" evidence="10">
    <location>
        <begin position="2125"/>
        <end position="2232"/>
    </location>
</feature>
<feature type="domain" description="Cadherin" evidence="10">
    <location>
        <begin position="3003"/>
        <end position="3111"/>
    </location>
</feature>
<keyword evidence="3" id="KW-0677">Repeat</keyword>
<evidence type="ECO:0000256" key="9">
    <source>
        <dbReference type="SAM" id="Phobius"/>
    </source>
</evidence>
<evidence type="ECO:0000313" key="12">
    <source>
        <dbReference type="RefSeq" id="XP_006814197.1"/>
    </source>
</evidence>
<dbReference type="InterPro" id="IPR020894">
    <property type="entry name" value="Cadherin_CS"/>
</dbReference>
<dbReference type="InterPro" id="IPR015919">
    <property type="entry name" value="Cadherin-like_sf"/>
</dbReference>
<dbReference type="PROSITE" id="PS50268">
    <property type="entry name" value="CADHERIN_2"/>
    <property type="match status" value="34"/>
</dbReference>
<keyword evidence="7" id="KW-0325">Glycoprotein</keyword>
<evidence type="ECO:0000256" key="5">
    <source>
        <dbReference type="ARBA" id="ARBA00022989"/>
    </source>
</evidence>
<evidence type="ECO:0000259" key="10">
    <source>
        <dbReference type="PROSITE" id="PS50268"/>
    </source>
</evidence>
<feature type="domain" description="Cadherin" evidence="10">
    <location>
        <begin position="84"/>
        <end position="183"/>
    </location>
</feature>
<gene>
    <name evidence="12" type="primary">LOC100375711</name>
</gene>
<feature type="domain" description="Cadherin" evidence="10">
    <location>
        <begin position="1822"/>
        <end position="1920"/>
    </location>
</feature>
<feature type="domain" description="Cadherin" evidence="10">
    <location>
        <begin position="2027"/>
        <end position="2124"/>
    </location>
</feature>
<feature type="domain" description="Cadherin" evidence="10">
    <location>
        <begin position="3112"/>
        <end position="3222"/>
    </location>
</feature>
<feature type="domain" description="Cadherin" evidence="10">
    <location>
        <begin position="3446"/>
        <end position="3552"/>
    </location>
</feature>
<dbReference type="PANTHER" id="PTHR24028">
    <property type="entry name" value="CADHERIN-87A"/>
    <property type="match status" value="1"/>
</dbReference>
<dbReference type="Pfam" id="PF00028">
    <property type="entry name" value="Cadherin"/>
    <property type="match status" value="30"/>
</dbReference>
<feature type="domain" description="Cadherin" evidence="10">
    <location>
        <begin position="1371"/>
        <end position="1468"/>
    </location>
</feature>
<feature type="domain" description="Cadherin" evidence="10">
    <location>
        <begin position="1260"/>
        <end position="1370"/>
    </location>
</feature>
<dbReference type="Proteomes" id="UP000694865">
    <property type="component" value="Unplaced"/>
</dbReference>
<feature type="domain" description="Cadherin" evidence="10">
    <location>
        <begin position="1531"/>
        <end position="1627"/>
    </location>
</feature>
<feature type="domain" description="Cadherin" evidence="10">
    <location>
        <begin position="296"/>
        <end position="404"/>
    </location>
</feature>
<feature type="domain" description="Cadherin" evidence="10">
    <location>
        <begin position="2766"/>
        <end position="2881"/>
    </location>
</feature>
<dbReference type="GeneID" id="100375711"/>
<feature type="domain" description="Cadherin" evidence="10">
    <location>
        <begin position="1060"/>
        <end position="1163"/>
    </location>
</feature>
<feature type="domain" description="Cadherin" evidence="10">
    <location>
        <begin position="405"/>
        <end position="510"/>
    </location>
</feature>
<feature type="domain" description="Cadherin" evidence="10">
    <location>
        <begin position="511"/>
        <end position="615"/>
    </location>
</feature>
<comment type="subcellular location">
    <subcellularLocation>
        <location evidence="1">Membrane</location>
        <topology evidence="1">Single-pass membrane protein</topology>
    </subcellularLocation>
</comment>
<feature type="domain" description="Cadherin" evidence="10">
    <location>
        <begin position="184"/>
        <end position="295"/>
    </location>
</feature>
<dbReference type="PROSITE" id="PS00232">
    <property type="entry name" value="CADHERIN_1"/>
    <property type="match status" value="12"/>
</dbReference>
<evidence type="ECO:0000256" key="4">
    <source>
        <dbReference type="ARBA" id="ARBA00022837"/>
    </source>
</evidence>
<dbReference type="CDD" id="cd11304">
    <property type="entry name" value="Cadherin_repeat"/>
    <property type="match status" value="33"/>
</dbReference>
<dbReference type="RefSeq" id="XP_006814197.1">
    <property type="nucleotide sequence ID" value="XM_006814134.1"/>
</dbReference>
<evidence type="ECO:0000256" key="8">
    <source>
        <dbReference type="PROSITE-ProRule" id="PRU00043"/>
    </source>
</evidence>
<sequence>MVTATDKDEGTNGDVVRYTIIDGDGTFQINETTGKISVNQSLDYENGDEEFIYLISAEDALPRTGTTTVTISVQNINDAPPVFVTPEYNYTVYENSRPGISVGYIEALDPDGDNLSYSLNDTVNNAFSMDSNTGLITVSGTGILDREELDRHTLVVLATDGVYIATSTVTVAILDENDNSPKFEKSVYYGNVTENTFSNATILQVLADDLDIGANADIIYSILATSSHGDDRFSIDGDSGDISVQSNADLDYELVSSYVITVQAVDNPTMDTQQRSSVVTVYIDIIDINDVMPEFADSSYVAYVNEAVAMDTSVIQIQATDADLSPNDDVMYYISSGNHGNHFDIDNSTGGLSVISAIDVETEQSQFIIEITVYNTEPYVGNQLNNTVNVTVNIQDINNNGPLFENTTYAISIPEDTELRSPILRLTATDVDTITSYFIYWISNGNNDGIFDINEDGDIIVIGDIDRDPPNNNVFFNLTVTVSDGDSNTDNDTTSVIIAISDVNDNSPVFSQETYRFTADEGVAVATSVGMVTATDKDEGTNGEVVSYAIMDGDGTFGIDETSGEISVNRSLDFENGDKEFRFTVVAHDGGLPQQNGSVSIVISINNTNDEEPAFSVSTYNFTAYENSRQGTPVGKVEATDPDHDILSYFIITSASLFTVDENSGQIIVLVSGSLDREVQDSYNVVVIATDGVYSTSTNITIAILDENDNSPIFMKSGYYGNVTEDVDIGSEILQVSAQDEDVGDNANVEYSILATSSNGDGIFGIHNSSGSLFILDNINVDYETTKSYVIVVQATDQPVDSFSRSSVVTVYIDIMDINDVTPQFSESSYVAYVNEAVAMDTSVIQIQASDVDTVGTLVYSVEGSDSFKVDNTSGIVKTVDLLDREMQDMYEVQLSVNDGIHSTSVNVTIYVEDNNDNSPVFEFNSYNFNISEGFTGLVVGMVNDINNNGPLFENATYTISIPEDTELRSPILRVTATDMDTITSYFIYWISNGNNDGIFDINEDGDIIVIGDIDRDPPYNYTFFNLTVTVSDGDSNTNNDTTNVQITISDVNDNSPVFEKVEYIFMVNENSTVGTIVGSVHATDIDDGSNGEILSYDIINGDDTFSMNNQTGNLMLTSVLDPSLNSKFTLTVSAMDGGSIPKTGSTVIIVTITDVNNNIPVFLSSNYSFTVYENSRSDTSVGKVSAMDSDDDVLSYFILDTVPFSIDEDTGVIKVISSLDRENVDSYNVVVMVTDGVYSASANATIAILDENDNSPIFMKSTYYGNVTEDVDIGMEILQVEASDVDLGGNADVDYSILAASGNGDSIFGIHGNNGSIFILNNTGLDFELMNIYVISVQATDHPVDSESRSSVATVYISIEDMNDEMPLFGQSEYVAYINEEVTIATSVIQIQATDEDTVGVLAYSVHDDSSTFTIHNESAIVSTTELLDRESHDKYVVTISVTDGKFSNNVNLTVYIEDTNDNSPQFDISLYIFNISEGINGTNVGTVHASDIDLGINADISYSFLTSTRSCYYARVFQDGLTVDEGRGPVGSVFLTVEATDADLSPNDDVMYYISSGNHGNHFDIDNSTGGLSVISAIDVETEQSLFIIEITVYNTEPYVGNQVMNNTVNVTVNIQDINNNGPLFKNTTYTISIPEDIELRSPILRVTATDMDTITSYFIYWISNGNNDGIFDINEDGDIIVIGDIDRDPPNNNVFYNLTISVSDMDGNTLNDSAIVKITIDDVNDNAPLFDQVLTVLASDIDSGDNGMISRYSLDGDDVFSIDDISGNISLVDRLDYESGDVQFTYVVSAVDGGLPNNTGTVSLIITILNENDETPVFNSDSYSFTILENAVIDTFVGRVMATDADGDTIIYTVNPTDVPFVIDSETGDIIVSESGVLDRETWDNYRLIVTAFDGLHDVNATVDVHLLDENDNTPEFPPNEYSGNMTEDEMTGFTILQVVALDEDEGMNSNVTFSIITGNHGNAFGIMDDGSVFLANSSVIDIANYVQYSLTVQATDGGEFPRSSITMVIINILDVNNNPPVFQSDFYTVDVSEEQSAGIQLIQVIAVDADPDSVLLYSITDDSLPFTINNVTGEISTSDTLDRETTESWLLNVSCSDGLYEDYTIINVTVLDVNDNEPEFLEGEYKKTISEIFPVGNVILTVSATDADEMNEMVYFLEDSNSKFAVNYQTGAITLQQIITGFDFGIQHTFSVKARDSGSPPKESSVQVTILINFNITANGTQEYPPFFNDTYSASVQENITFGSHVVTVQAFDVNVDDRSNLLYSIVGGSGANFFSIDKYSGEMKTSAPIDREIKNIFDVNVTATDPTGLTSVVTTVTITVEDVNDNSPEFTGLPYQTSITEGNITSDIFSVIADDDDEGANGDVVYGLSSFPSLFSIDNVTGMIFGLASLDREAPGLVINNNGEAVYELLVTAEDQGNDPLTSDIVVTVYVQDINDNPPVFTEDTYTADVPEDASADRSIITVSVTDNDWNNTITFSLQSDGNTNGAFTIDEMSGVVTLTGDGILDVRDNDFYNLTVEADDGLNTNQATILITVLEINLYNPVFNQSLGYVYSINENDYPGALSVVTVGSVWATDDDGDAIIYSIFAGNQDGIFVIDENGQISTNGTLNREDQDVYSLTIAAMDDRTSPRLGLVEVIVNILDVNDNDPVISSSDLTASISENVETGTQLLMTPTVFVSDADIAGNGDVTLRLEGAGSSDFSLVLNTDNTVTISVDGDIDRENKEMYDLLLIAEDGGSPSRSTNSTLKVNVLDINDNSPVFNETRYTATISEKQPSQTALNMNQPITVYDIDDSPYNFIIYAVESGSNQDKFRIDPLDGTIYAVQSFDYDAGDTEFNLTISAQNPGRSDVDVAVVTITVIDITETTTVVPSTPAPTTDTPEDYFNFLDEEDYDQTISSEISPSNETITQVIAVNPDGVSEGIFYNITNQTVQVYPKGPEVPASNFVIDPDTGIITLVEDLNGDIGLYELEITAWNGTESTTITVELIVVSPNNTAPHFKSPSYEAEITDTDPSGTDVVKVMADDDDAPVYGNGQIRFEVDEDNPITDYFQIDNTGMITVKKSLLPIVTFSVNFMVFVFDGGLPQLNDSTLVSVNITRQYGNLHTPVIVPPITSINLPENTAVNSIIHVVYAIDADSDINGEVFYDIQYVGSLSGNAMAAFDIDPLTGNITTISEFDFDKGSKYYQIMVYAEDKGYPSRKGYGVVGITITDVNDEPPMFIQPVGTYHVTENVFNASVGVVMATDIDSGDNAYIEYSITGGNDGNEFTIIPETGELFTNVELDREENGMYTLTVTATNSKAAPHFMDAITMTISVDDVNDNAPEFFSYSSLVVIPMTTPVNDVITTVQANDTDLGANAAVFYMLSQGNDHFTVNRDSGDITTTVSLNNGEALQTFQLTVVAYDGGYSRLESSIDVTIKVLDYSTGQPTFTGIDVQEFIMPVAMENENPGSYSELIPAAYDPLDEDGNDIRYHIVAGNDDGYFMLDPVTRILTTLITLDRESILEHKLVIRATTVRNTTTTGRRKRDTDLGANEMYIVVPIGDSNDNKPVFQQDTYVKGIMDDIGYGSSVLQVEALDLDAGNFSLVWYYHDNTTTTSLFDIQRHAGVVNTADVFSDKSGDTYSFKVTARDNHGEGLELANLTGLIIDDSKVGPRVDGDQVYPDETDLWFYGIDPNTNEIVSAKDILDLISQSPQQPGDLDIDDFEKDWKVTEITEIYNKVNKVPVSVSGIEAALFVLGIFILFASIFSIIAVFVWWEKREAERICKKAFWMDMYPLPLSGAGVENPAYLHVLAESHIGNTNAVDETDRATLDQGTTYVTRAGKTYKLGPDGEPVEVPTSDKLREPVYVEIGTSMSDDWIQARIVEGSLPNPLKEGMRDDGGYESQELTMDMFMDTSDFNDDVEAEDLLLRLESVEPVIVDNKGFIPDTGFSEGVPFTKV</sequence>
<dbReference type="InterPro" id="IPR050174">
    <property type="entry name" value="Protocadherin/Cadherin-CA"/>
</dbReference>
<keyword evidence="11" id="KW-1185">Reference proteome</keyword>
<accession>A0ABM0M2F6</accession>
<feature type="domain" description="Cadherin" evidence="10">
    <location>
        <begin position="2336"/>
        <end position="2446"/>
    </location>
</feature>
<feature type="domain" description="Cadherin" evidence="10">
    <location>
        <begin position="616"/>
        <end position="714"/>
    </location>
</feature>